<accession>A0ABY7VGW8</accession>
<dbReference type="Proteomes" id="UP001215231">
    <property type="component" value="Chromosome"/>
</dbReference>
<dbReference type="EMBL" id="CP059693">
    <property type="protein sequence ID" value="WDE12947.1"/>
    <property type="molecule type" value="Genomic_DNA"/>
</dbReference>
<feature type="compositionally biased region" description="Basic and acidic residues" evidence="1">
    <location>
        <begin position="27"/>
        <end position="37"/>
    </location>
</feature>
<feature type="region of interest" description="Disordered" evidence="1">
    <location>
        <begin position="58"/>
        <end position="83"/>
    </location>
</feature>
<name>A0ABY7VGW8_9GAMM</name>
<proteinExistence type="predicted"/>
<evidence type="ECO:0008006" key="4">
    <source>
        <dbReference type="Google" id="ProtNLM"/>
    </source>
</evidence>
<feature type="compositionally biased region" description="Basic and acidic residues" evidence="1">
    <location>
        <begin position="1"/>
        <end position="16"/>
    </location>
</feature>
<dbReference type="RefSeq" id="WP_274053278.1">
    <property type="nucleotide sequence ID" value="NZ_CP059693.1"/>
</dbReference>
<reference evidence="2 3" key="1">
    <citation type="journal article" date="2022" name="Mar. Drugs">
        <title>Bioassay-Guided Fractionation Leads to the Detection of Cholic Acid Generated by the Rare Thalassomonas sp.</title>
        <authorList>
            <person name="Pheiffer F."/>
            <person name="Schneider Y.K."/>
            <person name="Hansen E.H."/>
            <person name="Andersen J.H."/>
            <person name="Isaksson J."/>
            <person name="Busche T."/>
            <person name="R C."/>
            <person name="Kalinowski J."/>
            <person name="Zyl L.V."/>
            <person name="Trindade M."/>
        </authorList>
    </citation>
    <scope>NUCLEOTIDE SEQUENCE [LARGE SCALE GENOMIC DNA]</scope>
    <source>
        <strain evidence="2 3">A5K-61T</strain>
    </source>
</reference>
<gene>
    <name evidence="2" type="ORF">H3N35_05675</name>
</gene>
<organism evidence="2 3">
    <name type="scientific">Thalassomonas haliotis</name>
    <dbReference type="NCBI Taxonomy" id="485448"/>
    <lineage>
        <taxon>Bacteria</taxon>
        <taxon>Pseudomonadati</taxon>
        <taxon>Pseudomonadota</taxon>
        <taxon>Gammaproteobacteria</taxon>
        <taxon>Alteromonadales</taxon>
        <taxon>Colwelliaceae</taxon>
        <taxon>Thalassomonas</taxon>
    </lineage>
</organism>
<feature type="region of interest" description="Disordered" evidence="1">
    <location>
        <begin position="1"/>
        <end position="37"/>
    </location>
</feature>
<keyword evidence="3" id="KW-1185">Reference proteome</keyword>
<evidence type="ECO:0000313" key="3">
    <source>
        <dbReference type="Proteomes" id="UP001215231"/>
    </source>
</evidence>
<evidence type="ECO:0000313" key="2">
    <source>
        <dbReference type="EMBL" id="WDE12947.1"/>
    </source>
</evidence>
<sequence>MTYYDEQGRRFSREDYGQQSNHGETIGLREDGRSNPHEHLYQYNERGYSTREDVYRKLTENGEPDGPWLIKKKKNESLYKKRR</sequence>
<evidence type="ECO:0000256" key="1">
    <source>
        <dbReference type="SAM" id="MobiDB-lite"/>
    </source>
</evidence>
<protein>
    <recommendedName>
        <fullName evidence="4">Rhs family protein</fullName>
    </recommendedName>
</protein>